<keyword evidence="4" id="KW-0808">Transferase</keyword>
<dbReference type="GO" id="GO:0008270">
    <property type="term" value="F:zinc ion binding"/>
    <property type="evidence" value="ECO:0007669"/>
    <property type="project" value="UniProtKB-KW"/>
</dbReference>
<dbReference type="GO" id="GO:0004674">
    <property type="term" value="F:protein serine/threonine kinase activity"/>
    <property type="evidence" value="ECO:0007669"/>
    <property type="project" value="UniProtKB-KW"/>
</dbReference>
<name>A0A176W8B3_MARPO</name>
<keyword evidence="6" id="KW-0547">Nucleotide-binding</keyword>
<comment type="catalytic activity">
    <reaction evidence="12">
        <text>L-seryl-[protein] + ATP = O-phospho-L-seryl-[protein] + ADP + H(+)</text>
        <dbReference type="Rhea" id="RHEA:17989"/>
        <dbReference type="Rhea" id="RHEA-COMP:9863"/>
        <dbReference type="Rhea" id="RHEA-COMP:11604"/>
        <dbReference type="ChEBI" id="CHEBI:15378"/>
        <dbReference type="ChEBI" id="CHEBI:29999"/>
        <dbReference type="ChEBI" id="CHEBI:30616"/>
        <dbReference type="ChEBI" id="CHEBI:83421"/>
        <dbReference type="ChEBI" id="CHEBI:456216"/>
        <dbReference type="EC" id="2.7.11.1"/>
    </reaction>
</comment>
<keyword evidence="9" id="KW-0862">Zinc</keyword>
<feature type="region of interest" description="Disordered" evidence="13">
    <location>
        <begin position="457"/>
        <end position="497"/>
    </location>
</feature>
<evidence type="ECO:0000256" key="12">
    <source>
        <dbReference type="ARBA" id="ARBA00048679"/>
    </source>
</evidence>
<feature type="compositionally biased region" description="Polar residues" evidence="13">
    <location>
        <begin position="679"/>
        <end position="688"/>
    </location>
</feature>
<feature type="region of interest" description="Disordered" evidence="13">
    <location>
        <begin position="381"/>
        <end position="439"/>
    </location>
</feature>
<evidence type="ECO:0000256" key="8">
    <source>
        <dbReference type="ARBA" id="ARBA00022777"/>
    </source>
</evidence>
<dbReference type="GO" id="GO:0005524">
    <property type="term" value="F:ATP binding"/>
    <property type="evidence" value="ECO:0007669"/>
    <property type="project" value="UniProtKB-KW"/>
</dbReference>
<dbReference type="InterPro" id="IPR000961">
    <property type="entry name" value="AGC-kinase_C"/>
</dbReference>
<evidence type="ECO:0000256" key="5">
    <source>
        <dbReference type="ARBA" id="ARBA00022723"/>
    </source>
</evidence>
<evidence type="ECO:0000256" key="11">
    <source>
        <dbReference type="ARBA" id="ARBA00047899"/>
    </source>
</evidence>
<evidence type="ECO:0000256" key="7">
    <source>
        <dbReference type="ARBA" id="ARBA00022771"/>
    </source>
</evidence>
<sequence>MVDRNACDATLLQRALFRPAATIFTSSPANYALVSRSELKEVNGYLNRNWMWQPIGSAETERKMGKLWFLSVELHEAATFSDTDRLELVGQSRTPHEKDMGSDLELLSFLLTYILLWHRPPDKQEKKKTQQSPADVDMEGSKSSDGGDKGSESPPSQSDTPKETESPRFQALLRMTGGPRKKKLGNDIKSYSHELDPRGVRSHDYWRSHSFNDLEKFLGALRARFNSAKEEVNSELEVFAGDLVEILEKNADQPPKWQEQTEDLLVLARQCALMSSHEFRKHCESIVQELDDKRQMLPMGILKQLHTRMLFILTRCTRLLQFQKENGLEEEVPTHKSHQLTKTPQPLGPSLDRAWTMRNNENNKKQKEKGKGKVKVVSDFSPLKEPLKEKTPNSSPPVPILDAKKSSGKGEDEGTTSGSTKNGKVKPSLSGLKSSTLRQEKVMSEVDSLIADRLASWKKNSNREKPSTPESARPDCEGKFRNSKISRKDSQERDDAAAAAEVMLSRDYNQNSTPSRQHSTGTPVPRVSWGYWGDQPAAVEDSYMVICRICEEEVPTLTLEEHSRVCAFADRCDHKSQSIDERLRRLAETLEKMLDSYTPKASNVASGGSPEPGRPFTVTAGDVFDGFYDKSGSLNRKGSEDMLEDLHEIDAASIDDPKGSFNAISCKTRFGPKSEFGVASSSGGSVTPRSPIATPRATSQFDQWLPERSSLVEPGDPVQMNELADIARCIAKSDPADAYSPAYLISCMQDLAEVLQQNKVAALTVDTFGKRIQKLLREKYQLVCDMVEQNSLDTSSNVLDDDGPMEDDGFPSDKSTPVHPSAYKDRTTIDDFEIIKPISRGAFGRVFLARKRTTGDLFAIKVLRKVDMIRKNAVESVQAERNILISARNPFVVRFFYSFTCKDNLYLVMEYLNGGDLYSMMRAFVCLDEDVARVYIAELVLALEYLHSLGVVHRDLKPDNLLIAHDGHIKLTDFGLSRVGLINSTDDLSGPAASGIHVEESWQAAEEHAKQRERRQQQSAVGTPDYLAPEILLGTGHGTTADWWSTGVILFEFLTGIPPFNAEHPQVIFDNILNRKIPWPHVPEEMSYEAQDLIDRLLREDPNERLGAKGAAEVKAHPFFKDINWDTLARQKAAFVPSPDTAHDTSYFTSRHSWNQIDARVFPEQEGDSSDYDCSGSSGSSSSMDTRREEGIDECREMPFMETSAGVQQFTFSNFSFKNLSQLASINYDLLLQTERNSPKGPS</sequence>
<dbReference type="PROSITE" id="PS00108">
    <property type="entry name" value="PROTEIN_KINASE_ST"/>
    <property type="match status" value="1"/>
</dbReference>
<dbReference type="InterPro" id="IPR050236">
    <property type="entry name" value="Ser_Thr_kinase_AGC"/>
</dbReference>
<evidence type="ECO:0000259" key="14">
    <source>
        <dbReference type="PROSITE" id="PS50011"/>
    </source>
</evidence>
<dbReference type="PANTHER" id="PTHR24356">
    <property type="entry name" value="SERINE/THREONINE-PROTEIN KINASE"/>
    <property type="match status" value="1"/>
</dbReference>
<protein>
    <recommendedName>
        <fullName evidence="1">non-specific serine/threonine protein kinase</fullName>
        <ecNumber evidence="1">2.7.11.1</ecNumber>
    </recommendedName>
</protein>
<feature type="compositionally biased region" description="Acidic residues" evidence="13">
    <location>
        <begin position="799"/>
        <end position="810"/>
    </location>
</feature>
<evidence type="ECO:0000259" key="15">
    <source>
        <dbReference type="PROSITE" id="PS51285"/>
    </source>
</evidence>
<dbReference type="InterPro" id="IPR058783">
    <property type="entry name" value="IREH1/IRE-like_N"/>
</dbReference>
<organism evidence="16 17">
    <name type="scientific">Marchantia polymorpha subsp. ruderalis</name>
    <dbReference type="NCBI Taxonomy" id="1480154"/>
    <lineage>
        <taxon>Eukaryota</taxon>
        <taxon>Viridiplantae</taxon>
        <taxon>Streptophyta</taxon>
        <taxon>Embryophyta</taxon>
        <taxon>Marchantiophyta</taxon>
        <taxon>Marchantiopsida</taxon>
        <taxon>Marchantiidae</taxon>
        <taxon>Marchantiales</taxon>
        <taxon>Marchantiaceae</taxon>
        <taxon>Marchantia</taxon>
    </lineage>
</organism>
<gene>
    <name evidence="16" type="ORF">AXG93_4027s1180</name>
</gene>
<evidence type="ECO:0000256" key="4">
    <source>
        <dbReference type="ARBA" id="ARBA00022679"/>
    </source>
</evidence>
<keyword evidence="3" id="KW-0597">Phosphoprotein</keyword>
<dbReference type="Pfam" id="PF26031">
    <property type="entry name" value="IREH1"/>
    <property type="match status" value="1"/>
</dbReference>
<dbReference type="Pfam" id="PF00069">
    <property type="entry name" value="Pkinase"/>
    <property type="match status" value="1"/>
</dbReference>
<keyword evidence="8" id="KW-0418">Kinase</keyword>
<dbReference type="Gene3D" id="3.30.200.20">
    <property type="entry name" value="Phosphorylase Kinase, domain 1"/>
    <property type="match status" value="1"/>
</dbReference>
<feature type="domain" description="Protein kinase" evidence="14">
    <location>
        <begin position="832"/>
        <end position="1120"/>
    </location>
</feature>
<comment type="catalytic activity">
    <reaction evidence="11">
        <text>L-threonyl-[protein] + ATP = O-phospho-L-threonyl-[protein] + ADP + H(+)</text>
        <dbReference type="Rhea" id="RHEA:46608"/>
        <dbReference type="Rhea" id="RHEA-COMP:11060"/>
        <dbReference type="Rhea" id="RHEA-COMP:11605"/>
        <dbReference type="ChEBI" id="CHEBI:15378"/>
        <dbReference type="ChEBI" id="CHEBI:30013"/>
        <dbReference type="ChEBI" id="CHEBI:30616"/>
        <dbReference type="ChEBI" id="CHEBI:61977"/>
        <dbReference type="ChEBI" id="CHEBI:456216"/>
        <dbReference type="EC" id="2.7.11.1"/>
    </reaction>
</comment>
<dbReference type="InterPro" id="IPR008271">
    <property type="entry name" value="Ser/Thr_kinase_AS"/>
</dbReference>
<feature type="region of interest" description="Disordered" evidence="13">
    <location>
        <begin position="122"/>
        <end position="168"/>
    </location>
</feature>
<dbReference type="CDD" id="cd05579">
    <property type="entry name" value="STKc_MAST_like"/>
    <property type="match status" value="1"/>
</dbReference>
<feature type="region of interest" description="Disordered" evidence="13">
    <location>
        <begin position="1164"/>
        <end position="1190"/>
    </location>
</feature>
<evidence type="ECO:0000256" key="1">
    <source>
        <dbReference type="ARBA" id="ARBA00012513"/>
    </source>
</evidence>
<dbReference type="InterPro" id="IPR000719">
    <property type="entry name" value="Prot_kinase_dom"/>
</dbReference>
<dbReference type="Proteomes" id="UP000077202">
    <property type="component" value="Unassembled WGS sequence"/>
</dbReference>
<dbReference type="AlphaFoldDB" id="A0A176W8B3"/>
<feature type="compositionally biased region" description="Low complexity" evidence="13">
    <location>
        <begin position="1172"/>
        <end position="1183"/>
    </location>
</feature>
<dbReference type="EMBL" id="LVLJ01001740">
    <property type="protein sequence ID" value="OAE28396.1"/>
    <property type="molecule type" value="Genomic_DNA"/>
</dbReference>
<feature type="region of interest" description="Disordered" evidence="13">
    <location>
        <begin position="329"/>
        <end position="354"/>
    </location>
</feature>
<dbReference type="InterPro" id="IPR011009">
    <property type="entry name" value="Kinase-like_dom_sf"/>
</dbReference>
<dbReference type="SMART" id="SM00220">
    <property type="entry name" value="S_TKc"/>
    <property type="match status" value="1"/>
</dbReference>
<feature type="domain" description="AGC-kinase C-terminal" evidence="15">
    <location>
        <begin position="1121"/>
        <end position="1227"/>
    </location>
</feature>
<evidence type="ECO:0000256" key="13">
    <source>
        <dbReference type="SAM" id="MobiDB-lite"/>
    </source>
</evidence>
<keyword evidence="17" id="KW-1185">Reference proteome</keyword>
<comment type="caution">
    <text evidence="16">The sequence shown here is derived from an EMBL/GenBank/DDBJ whole genome shotgun (WGS) entry which is preliminary data.</text>
</comment>
<keyword evidence="7" id="KW-0863">Zinc-finger</keyword>
<dbReference type="PANTHER" id="PTHR24356:SF1">
    <property type="entry name" value="SERINE_THREONINE-PROTEIN KINASE GREATWALL"/>
    <property type="match status" value="1"/>
</dbReference>
<accession>A0A176W8B3</accession>
<feature type="compositionally biased region" description="Basic and acidic residues" evidence="13">
    <location>
        <begin position="139"/>
        <end position="151"/>
    </location>
</feature>
<dbReference type="EC" id="2.7.11.1" evidence="1"/>
<evidence type="ECO:0000256" key="9">
    <source>
        <dbReference type="ARBA" id="ARBA00022833"/>
    </source>
</evidence>
<dbReference type="PROSITE" id="PS51285">
    <property type="entry name" value="AGC_KINASE_CTER"/>
    <property type="match status" value="1"/>
</dbReference>
<keyword evidence="2" id="KW-0723">Serine/threonine-protein kinase</keyword>
<reference evidence="16" key="1">
    <citation type="submission" date="2016-03" db="EMBL/GenBank/DDBJ databases">
        <title>Mechanisms controlling the formation of the plant cell surface in tip-growing cells are functionally conserved among land plants.</title>
        <authorList>
            <person name="Honkanen S."/>
            <person name="Jones V.A."/>
            <person name="Morieri G."/>
            <person name="Champion C."/>
            <person name="Hetherington A.J."/>
            <person name="Kelly S."/>
            <person name="Saint-Marcoux D."/>
            <person name="Proust H."/>
            <person name="Prescott H."/>
            <person name="Dolan L."/>
        </authorList>
    </citation>
    <scope>NUCLEOTIDE SEQUENCE [LARGE SCALE GENOMIC DNA]</scope>
    <source>
        <tissue evidence="16">Whole gametophyte</tissue>
    </source>
</reference>
<evidence type="ECO:0000256" key="3">
    <source>
        <dbReference type="ARBA" id="ARBA00022553"/>
    </source>
</evidence>
<feature type="compositionally biased region" description="Basic and acidic residues" evidence="13">
    <location>
        <begin position="461"/>
        <end position="496"/>
    </location>
</feature>
<dbReference type="SUPFAM" id="SSF56112">
    <property type="entry name" value="Protein kinase-like (PK-like)"/>
    <property type="match status" value="1"/>
</dbReference>
<keyword evidence="5" id="KW-0479">Metal-binding</keyword>
<evidence type="ECO:0000256" key="6">
    <source>
        <dbReference type="ARBA" id="ARBA00022741"/>
    </source>
</evidence>
<dbReference type="GO" id="GO:0035556">
    <property type="term" value="P:intracellular signal transduction"/>
    <property type="evidence" value="ECO:0007669"/>
    <property type="project" value="TreeGrafter"/>
</dbReference>
<feature type="region of interest" description="Disordered" evidence="13">
    <location>
        <begin position="794"/>
        <end position="821"/>
    </location>
</feature>
<evidence type="ECO:0000256" key="2">
    <source>
        <dbReference type="ARBA" id="ARBA00022527"/>
    </source>
</evidence>
<evidence type="ECO:0000313" key="17">
    <source>
        <dbReference type="Proteomes" id="UP000077202"/>
    </source>
</evidence>
<evidence type="ECO:0000313" key="16">
    <source>
        <dbReference type="EMBL" id="OAE28396.1"/>
    </source>
</evidence>
<dbReference type="FunFam" id="3.30.200.20:FF:000147">
    <property type="entry name" value="probable serine/threonine protein kinase IREH1"/>
    <property type="match status" value="1"/>
</dbReference>
<proteinExistence type="predicted"/>
<evidence type="ECO:0000256" key="10">
    <source>
        <dbReference type="ARBA" id="ARBA00022840"/>
    </source>
</evidence>
<feature type="compositionally biased region" description="Basic and acidic residues" evidence="13">
    <location>
        <begin position="402"/>
        <end position="412"/>
    </location>
</feature>
<feature type="region of interest" description="Disordered" evidence="13">
    <location>
        <begin position="676"/>
        <end position="695"/>
    </location>
</feature>
<keyword evidence="10" id="KW-0067">ATP-binding</keyword>
<dbReference type="Gene3D" id="1.10.510.10">
    <property type="entry name" value="Transferase(Phosphotransferase) domain 1"/>
    <property type="match status" value="1"/>
</dbReference>
<dbReference type="PROSITE" id="PS50011">
    <property type="entry name" value="PROTEIN_KINASE_DOM"/>
    <property type="match status" value="1"/>
</dbReference>